<evidence type="ECO:0008006" key="2">
    <source>
        <dbReference type="Google" id="ProtNLM"/>
    </source>
</evidence>
<organism evidence="1">
    <name type="scientific">Vibrio sp. HB236076</name>
    <dbReference type="NCBI Taxonomy" id="3232307"/>
    <lineage>
        <taxon>Bacteria</taxon>
        <taxon>Pseudomonadati</taxon>
        <taxon>Pseudomonadota</taxon>
        <taxon>Gammaproteobacteria</taxon>
        <taxon>Vibrionales</taxon>
        <taxon>Vibrionaceae</taxon>
        <taxon>Vibrio</taxon>
    </lineage>
</organism>
<sequence length="180" mass="20354">MMIDNDNMIFSRTSIKAVTVKIGSLFGIVLSLSACTSYDPSFYPAPNDTHSVDAMVYQESHTVAINKLAEYRPQLNSLIAQIYQQDMGAHIDVLYKSRASRLAIEQAFADYPLYQVKGFRVHYDYQPRLSSEIELHIRLAHLQLSPCPRDGIGINTWQSNCVAESARLQQVANKSRLIEE</sequence>
<dbReference type="RefSeq" id="WP_306099774.1">
    <property type="nucleotide sequence ID" value="NZ_CP162602.1"/>
</dbReference>
<reference evidence="1" key="1">
    <citation type="submission" date="2024-07" db="EMBL/GenBank/DDBJ databases">
        <title>Genome Analysis of a Potential Novel Vibrio Species Secreting pH- and Thermo-stable Alginate Lyase and its Application in Producing Alginate Oligosaccharides.</title>
        <authorList>
            <person name="Huang H."/>
            <person name="Bao K."/>
        </authorList>
    </citation>
    <scope>NUCLEOTIDE SEQUENCE</scope>
    <source>
        <strain evidence="1">HB236076</strain>
        <plasmid evidence="1">p-HB236076</plasmid>
    </source>
</reference>
<accession>A0AB39HJV2</accession>
<dbReference type="EMBL" id="CP162602">
    <property type="protein sequence ID" value="XDK26860.1"/>
    <property type="molecule type" value="Genomic_DNA"/>
</dbReference>
<proteinExistence type="predicted"/>
<dbReference type="AlphaFoldDB" id="A0AB39HJV2"/>
<gene>
    <name evidence="1" type="ORF">AB0763_13830</name>
</gene>
<protein>
    <recommendedName>
        <fullName evidence="2">Lipoprotein</fullName>
    </recommendedName>
</protein>
<geneLocation type="plasmid" evidence="1">
    <name>p-HB236076</name>
</geneLocation>
<evidence type="ECO:0000313" key="1">
    <source>
        <dbReference type="EMBL" id="XDK26860.1"/>
    </source>
</evidence>
<name>A0AB39HJV2_9VIBR</name>
<dbReference type="KEGG" id="vih:AB0763_13830"/>
<keyword evidence="1" id="KW-0614">Plasmid</keyword>